<name>A0A2K5F3M3_AOTNA</name>
<dbReference type="Ensembl" id="ENSANAT00000058173.1">
    <property type="protein sequence ID" value="ENSANAP00000040067.1"/>
    <property type="gene ID" value="ENSANAG00000037405.1"/>
</dbReference>
<dbReference type="AlphaFoldDB" id="A0A2K5F3M3"/>
<feature type="region of interest" description="Disordered" evidence="2">
    <location>
        <begin position="1"/>
        <end position="20"/>
    </location>
</feature>
<evidence type="ECO:0000256" key="1">
    <source>
        <dbReference type="ARBA" id="ARBA00023054"/>
    </source>
</evidence>
<proteinExistence type="predicted"/>
<dbReference type="SUPFAM" id="SSF47661">
    <property type="entry name" value="t-snare proteins"/>
    <property type="match status" value="1"/>
</dbReference>
<evidence type="ECO:0000313" key="4">
    <source>
        <dbReference type="Proteomes" id="UP000233020"/>
    </source>
</evidence>
<dbReference type="Gene3D" id="1.20.58.70">
    <property type="match status" value="1"/>
</dbReference>
<dbReference type="GeneTree" id="ENSGT01030000234627"/>
<dbReference type="InterPro" id="IPR010989">
    <property type="entry name" value="SNARE"/>
</dbReference>
<dbReference type="GO" id="GO:0016020">
    <property type="term" value="C:membrane"/>
    <property type="evidence" value="ECO:0007669"/>
    <property type="project" value="InterPro"/>
</dbReference>
<protein>
    <recommendedName>
        <fullName evidence="5">Syntaxin N-terminal domain-containing protein</fullName>
    </recommendedName>
</protein>
<sequence>MKDRPEQLKAKQLTQDDDTDEVGIAMDNTAFMNEFFSEIEETRLNIDKISEHVEEAKKLYSIILSALIPEQKNHLNPEMELAVS</sequence>
<evidence type="ECO:0000313" key="3">
    <source>
        <dbReference type="Ensembl" id="ENSANAP00000040067.1"/>
    </source>
</evidence>
<keyword evidence="1" id="KW-0175">Coiled coil</keyword>
<evidence type="ECO:0000256" key="2">
    <source>
        <dbReference type="SAM" id="MobiDB-lite"/>
    </source>
</evidence>
<keyword evidence="4" id="KW-1185">Reference proteome</keyword>
<reference evidence="3" key="2">
    <citation type="submission" date="2025-09" db="UniProtKB">
        <authorList>
            <consortium name="Ensembl"/>
        </authorList>
    </citation>
    <scope>IDENTIFICATION</scope>
</reference>
<accession>A0A2K5F3M3</accession>
<organism evidence="3 4">
    <name type="scientific">Aotus nancymaae</name>
    <name type="common">Ma's night monkey</name>
    <dbReference type="NCBI Taxonomy" id="37293"/>
    <lineage>
        <taxon>Eukaryota</taxon>
        <taxon>Metazoa</taxon>
        <taxon>Chordata</taxon>
        <taxon>Craniata</taxon>
        <taxon>Vertebrata</taxon>
        <taxon>Euteleostomi</taxon>
        <taxon>Mammalia</taxon>
        <taxon>Eutheria</taxon>
        <taxon>Euarchontoglires</taxon>
        <taxon>Primates</taxon>
        <taxon>Haplorrhini</taxon>
        <taxon>Platyrrhini</taxon>
        <taxon>Aotidae</taxon>
        <taxon>Aotus</taxon>
    </lineage>
</organism>
<dbReference type="GO" id="GO:0016192">
    <property type="term" value="P:vesicle-mediated transport"/>
    <property type="evidence" value="ECO:0007669"/>
    <property type="project" value="InterPro"/>
</dbReference>
<reference evidence="3" key="1">
    <citation type="submission" date="2025-08" db="UniProtKB">
        <authorList>
            <consortium name="Ensembl"/>
        </authorList>
    </citation>
    <scope>IDENTIFICATION</scope>
</reference>
<evidence type="ECO:0008006" key="5">
    <source>
        <dbReference type="Google" id="ProtNLM"/>
    </source>
</evidence>
<dbReference type="Proteomes" id="UP000233020">
    <property type="component" value="Unplaced"/>
</dbReference>